<dbReference type="PROSITE" id="PS51199">
    <property type="entry name" value="SF4_HELICASE"/>
    <property type="match status" value="1"/>
</dbReference>
<accession>A0A0M4QW12</accession>
<evidence type="ECO:0000313" key="4">
    <source>
        <dbReference type="Proteomes" id="UP000201970"/>
    </source>
</evidence>
<dbReference type="InterPro" id="IPR027417">
    <property type="entry name" value="P-loop_NTPase"/>
</dbReference>
<dbReference type="EC" id="3.6.4.-" evidence="1"/>
<keyword evidence="1" id="KW-0235">DNA replication</keyword>
<name>A0A0M4QW12_9CAUD</name>
<dbReference type="GO" id="GO:0016787">
    <property type="term" value="F:hydrolase activity"/>
    <property type="evidence" value="ECO:0007669"/>
    <property type="project" value="UniProtKB-KW"/>
</dbReference>
<dbReference type="SUPFAM" id="SSF52540">
    <property type="entry name" value="P-loop containing nucleoside triphosphate hydrolases"/>
    <property type="match status" value="1"/>
</dbReference>
<keyword evidence="1" id="KW-0378">Hydrolase</keyword>
<dbReference type="GO" id="GO:0039686">
    <property type="term" value="P:bidirectional double-stranded viral DNA replication"/>
    <property type="evidence" value="ECO:0007669"/>
    <property type="project" value="InterPro"/>
</dbReference>
<organism evidence="3 4">
    <name type="scientific">Citrobacter phage Margaery</name>
    <dbReference type="NCBI Taxonomy" id="1701810"/>
    <lineage>
        <taxon>Viruses</taxon>
        <taxon>Duplodnaviria</taxon>
        <taxon>Heunggongvirae</taxon>
        <taxon>Uroviricota</taxon>
        <taxon>Caudoviricetes</taxon>
        <taxon>Pantevenvirales</taxon>
        <taxon>Straboviridae</taxon>
        <taxon>Pseudotevenvirus</taxon>
        <taxon>Pseudotevenvirus margaery</taxon>
    </lineage>
</organism>
<comment type="function">
    <text evidence="1">ATP-dependent DNA helicase essential for viral DNA replication and recombination. The helicase moves 5' -&gt; 3' on the lagging strand template, unwinding the DNA duplex ahead of the leading strand polymerase at the replication fork and generating ssDNA for both leading and lagging strand synthesis. Interaction with the primase allows the primase to initiate lagging strand synthesis and fully activates the helicase. Loaded by the helicase assembly factor on replication forks that begin at discrete replication origin sequences, as well as on forks that are created during recombination.</text>
</comment>
<protein>
    <recommendedName>
        <fullName evidence="1">DnaB-like replicative helicase</fullName>
        <ecNumber evidence="1">3.6.4.-</ecNumber>
    </recommendedName>
</protein>
<gene>
    <name evidence="3" type="ORF">CPT_Margaery39</name>
</gene>
<dbReference type="PANTHER" id="PTHR30153:SF2">
    <property type="entry name" value="REPLICATIVE DNA HELICASE"/>
    <property type="match status" value="1"/>
</dbReference>
<dbReference type="InterPro" id="IPR007694">
    <property type="entry name" value="DNA_helicase_DnaB-like_C"/>
</dbReference>
<dbReference type="KEGG" id="vg:26647223"/>
<reference evidence="3 4" key="1">
    <citation type="submission" date="2015-08" db="EMBL/GenBank/DDBJ databases">
        <title>The Complete Genome of Citrobacter freundii Myophage Margaery.</title>
        <authorList>
            <person name="Yi D."/>
            <person name="Cadungog J.N."/>
            <person name="Cahill J.L."/>
            <person name="Rasche E.S."/>
            <person name="Everett G.F.K."/>
        </authorList>
    </citation>
    <scope>NUCLEOTIDE SEQUENCE [LARGE SCALE GENOMIC DNA]</scope>
</reference>
<dbReference type="GO" id="GO:0005524">
    <property type="term" value="F:ATP binding"/>
    <property type="evidence" value="ECO:0007669"/>
    <property type="project" value="UniProtKB-UniRule"/>
</dbReference>
<dbReference type="PANTHER" id="PTHR30153">
    <property type="entry name" value="REPLICATIVE DNA HELICASE DNAB"/>
    <property type="match status" value="1"/>
</dbReference>
<dbReference type="Gene3D" id="3.40.50.300">
    <property type="entry name" value="P-loop containing nucleotide triphosphate hydrolases"/>
    <property type="match status" value="1"/>
</dbReference>
<dbReference type="GeneID" id="26647223"/>
<dbReference type="InterPro" id="IPR046393">
    <property type="entry name" value="Helic_T4"/>
</dbReference>
<comment type="subunit">
    <text evidence="1">Homohexamer. The homohexamer is a trimer of asymmetric dimers. Interacts with the DNA primase; this interaction forms the active primosome complex, which is composed of 6 helicase and 1 primase subunits and expresses full helicase and primase activities. Interacts (via C-terminus) with the helicase assembly factor; this interaction brings about the rapid assembly of the helicase onto ssDNA. Part of the replicase complex that includes the DNA polymerase, the polymerase clamp, the clamp loader complex, the single-stranded DNA binding protein, the primase, the DnaB-like replicative helicase and the helicase assembly factor.</text>
</comment>
<proteinExistence type="inferred from homology"/>
<keyword evidence="1 3" id="KW-0347">Helicase</keyword>
<keyword evidence="1" id="KW-1194">Viral DNA replication</keyword>
<evidence type="ECO:0000259" key="2">
    <source>
        <dbReference type="PROSITE" id="PS51199"/>
    </source>
</evidence>
<dbReference type="GO" id="GO:0003678">
    <property type="term" value="F:DNA helicase activity"/>
    <property type="evidence" value="ECO:0007669"/>
    <property type="project" value="UniProtKB-UniRule"/>
</dbReference>
<dbReference type="EMBL" id="KT381880">
    <property type="protein sequence ID" value="ALF01728.1"/>
    <property type="molecule type" value="Genomic_DNA"/>
</dbReference>
<evidence type="ECO:0000256" key="1">
    <source>
        <dbReference type="HAMAP-Rule" id="MF_04155"/>
    </source>
</evidence>
<comment type="similarity">
    <text evidence="1">Belongs to the helicase family. DnaB subfamily.</text>
</comment>
<feature type="domain" description="SF4 helicase" evidence="2">
    <location>
        <begin position="165"/>
        <end position="433"/>
    </location>
</feature>
<dbReference type="GO" id="GO:0003677">
    <property type="term" value="F:DNA binding"/>
    <property type="evidence" value="ECO:0007669"/>
    <property type="project" value="UniProtKB-KW"/>
</dbReference>
<dbReference type="GO" id="GO:0006260">
    <property type="term" value="P:DNA replication"/>
    <property type="evidence" value="ECO:0007669"/>
    <property type="project" value="UniProtKB-KW"/>
</dbReference>
<sequence>MIVETIFSNLVFNGTYFVQAWPHLRREYFEGNAQILFDLVDKHVQEFNSIPSQTALEVALDKKSLSDVVYEDTKKMIRSMKNAPEDLEWLMKETETYCRDKAMYRALSRAIEIQANAEKPAGERNNKIPDVGAIPDIMAEALAISFDSSVGHDYFEDYEKRWMLYQSKAMKIPFNIPILNAITKGGAERGTLNILMAGVNVGKSLGLCSLAADYLQSGKNVLYISMEMAEHVCSKRIDANLLDVPLDDIDNGNITYADYKNRMERLKQSKVGRLIVKQYPTAGANANHFKALIKELKLKKGFVPDVIIVDYLGICASTRVRGAENTYILVKAIAEELRGLAVETNTVMWTGAQTTRAAWDASDISMGDVAESAGLPATADFMLAVIETDELADQGLQLFKQIKSRYGDKNHFNHFKLEVRKGNQRWMDTDNSDIGFKSDYKGRQMPKTVEEAQGAMVKQAETNRSNKLAEIANSTDIQF</sequence>
<keyword evidence="1" id="KW-0238">DNA-binding</keyword>
<keyword evidence="1" id="KW-0067">ATP-binding</keyword>
<dbReference type="HAMAP" id="MF_04155">
    <property type="entry name" value="Helic_T4"/>
    <property type="match status" value="1"/>
</dbReference>
<keyword evidence="4" id="KW-1185">Reference proteome</keyword>
<feature type="binding site" evidence="1">
    <location>
        <begin position="197"/>
        <end position="204"/>
    </location>
    <ligand>
        <name>ATP</name>
        <dbReference type="ChEBI" id="CHEBI:30616"/>
    </ligand>
</feature>
<keyword evidence="1" id="KW-0547">Nucleotide-binding</keyword>
<dbReference type="Proteomes" id="UP000201970">
    <property type="component" value="Segment"/>
</dbReference>
<evidence type="ECO:0000313" key="3">
    <source>
        <dbReference type="EMBL" id="ALF01728.1"/>
    </source>
</evidence>
<dbReference type="Pfam" id="PF03796">
    <property type="entry name" value="DnaB_C"/>
    <property type="match status" value="1"/>
</dbReference>
<dbReference type="RefSeq" id="YP_009194854.1">
    <property type="nucleotide sequence ID" value="NC_028755.1"/>
</dbReference>